<gene>
    <name evidence="3" type="ORF">DBV39_12950</name>
</gene>
<dbReference type="Proteomes" id="UP000244571">
    <property type="component" value="Chromosome"/>
</dbReference>
<dbReference type="KEGG" id="boz:DBV39_12950"/>
<feature type="region of interest" description="Disordered" evidence="1">
    <location>
        <begin position="18"/>
        <end position="69"/>
    </location>
</feature>
<feature type="chain" id="PRO_5015339858" description="Inner membrane protein" evidence="2">
    <location>
        <begin position="23"/>
        <end position="170"/>
    </location>
</feature>
<sequence length="170" mass="17610">MHNKLHALAIVGVMALAGPVQADPPPGKGNPNAAQPGNSGNSNQGKGNQGKGNQGKGNQGKNNDQRDAGTAVLESVLTGLVVASITQPDARQLAIQYGLTGYSPLPPGIQKNLARGKPLPPGIAKKLVPGPMLNRLPQYSGYEWRVAGTELILVNLATLAVAEVLQQVFD</sequence>
<dbReference type="EMBL" id="CP028901">
    <property type="protein sequence ID" value="AWB34467.1"/>
    <property type="molecule type" value="Genomic_DNA"/>
</dbReference>
<dbReference type="Gene3D" id="3.10.450.160">
    <property type="entry name" value="inner membrane protein cigr"/>
    <property type="match status" value="1"/>
</dbReference>
<evidence type="ECO:0008006" key="5">
    <source>
        <dbReference type="Google" id="ProtNLM"/>
    </source>
</evidence>
<dbReference type="AlphaFoldDB" id="A0A2R4XKY4"/>
<evidence type="ECO:0000256" key="1">
    <source>
        <dbReference type="SAM" id="MobiDB-lite"/>
    </source>
</evidence>
<dbReference type="NCBIfam" id="NF040487">
    <property type="entry name" value="T3SS_CigR_fam"/>
    <property type="match status" value="1"/>
</dbReference>
<feature type="compositionally biased region" description="Low complexity" evidence="1">
    <location>
        <begin position="37"/>
        <end position="46"/>
    </location>
</feature>
<evidence type="ECO:0000313" key="3">
    <source>
        <dbReference type="EMBL" id="AWB34467.1"/>
    </source>
</evidence>
<dbReference type="RefSeq" id="WP_108621883.1">
    <property type="nucleotide sequence ID" value="NZ_CP028901.1"/>
</dbReference>
<feature type="signal peptide" evidence="2">
    <location>
        <begin position="1"/>
        <end position="22"/>
    </location>
</feature>
<feature type="compositionally biased region" description="Gly residues" evidence="1">
    <location>
        <begin position="47"/>
        <end position="58"/>
    </location>
</feature>
<protein>
    <recommendedName>
        <fullName evidence="5">Inner membrane protein</fullName>
    </recommendedName>
</protein>
<proteinExistence type="predicted"/>
<evidence type="ECO:0000313" key="4">
    <source>
        <dbReference type="Proteomes" id="UP000244571"/>
    </source>
</evidence>
<name>A0A2R4XKY4_9BURK</name>
<accession>A0A2R4XKY4</accession>
<keyword evidence="4" id="KW-1185">Reference proteome</keyword>
<reference evidence="3 4" key="1">
    <citation type="submission" date="2018-04" db="EMBL/GenBank/DDBJ databases">
        <title>Bordetella sp. HZ20 isolated from seawater.</title>
        <authorList>
            <person name="Sun C."/>
        </authorList>
    </citation>
    <scope>NUCLEOTIDE SEQUENCE [LARGE SCALE GENOMIC DNA]</scope>
    <source>
        <strain evidence="3 4">HZ20</strain>
    </source>
</reference>
<evidence type="ECO:0000256" key="2">
    <source>
        <dbReference type="SAM" id="SignalP"/>
    </source>
</evidence>
<keyword evidence="2" id="KW-0732">Signal</keyword>
<dbReference type="OrthoDB" id="6433631at2"/>
<organism evidence="3 4">
    <name type="scientific">Orrella marina</name>
    <dbReference type="NCBI Taxonomy" id="2163011"/>
    <lineage>
        <taxon>Bacteria</taxon>
        <taxon>Pseudomonadati</taxon>
        <taxon>Pseudomonadota</taxon>
        <taxon>Betaproteobacteria</taxon>
        <taxon>Burkholderiales</taxon>
        <taxon>Alcaligenaceae</taxon>
        <taxon>Orrella</taxon>
    </lineage>
</organism>